<gene>
    <name evidence="1" type="ORF">QWJ38_04390</name>
</gene>
<keyword evidence="2" id="KW-1185">Reference proteome</keyword>
<evidence type="ECO:0000313" key="1">
    <source>
        <dbReference type="EMBL" id="MDN3919516.1"/>
    </source>
</evidence>
<accession>A0ABT8DTL4</accession>
<dbReference type="EMBL" id="JAUHHC010000001">
    <property type="protein sequence ID" value="MDN3919516.1"/>
    <property type="molecule type" value="Genomic_DNA"/>
</dbReference>
<evidence type="ECO:0000313" key="2">
    <source>
        <dbReference type="Proteomes" id="UP001228044"/>
    </source>
</evidence>
<dbReference type="RefSeq" id="WP_290357817.1">
    <property type="nucleotide sequence ID" value="NZ_JAUHHC010000001.1"/>
</dbReference>
<organism evidence="1 2">
    <name type="scientific">Roseateles violae</name>
    <dbReference type="NCBI Taxonomy" id="3058042"/>
    <lineage>
        <taxon>Bacteria</taxon>
        <taxon>Pseudomonadati</taxon>
        <taxon>Pseudomonadota</taxon>
        <taxon>Betaproteobacteria</taxon>
        <taxon>Burkholderiales</taxon>
        <taxon>Sphaerotilaceae</taxon>
        <taxon>Roseateles</taxon>
    </lineage>
</organism>
<dbReference type="InterPro" id="IPR027599">
    <property type="entry name" value="PqqD-rel_X"/>
</dbReference>
<sequence length="93" mass="9961">MQWQLNALAALHWRQWDADDWVVFDEGSGQTFSIDAVAAASLMALEAGGLAQPALLEQVAADLQIGDAAALDQRVEQSLRFLAELGLVEPPAS</sequence>
<proteinExistence type="predicted"/>
<dbReference type="NCBIfam" id="TIGR04353">
    <property type="entry name" value="PqqD_rel_X"/>
    <property type="match status" value="1"/>
</dbReference>
<name>A0ABT8DTL4_9BURK</name>
<reference evidence="1 2" key="1">
    <citation type="submission" date="2023-06" db="EMBL/GenBank/DDBJ databases">
        <title>Pelomonas sp. PFR6 16S ribosomal RNA gene Genome sequencing and assembly.</title>
        <authorList>
            <person name="Woo H."/>
        </authorList>
    </citation>
    <scope>NUCLEOTIDE SEQUENCE [LARGE SCALE GENOMIC DNA]</scope>
    <source>
        <strain evidence="1 2">PFR6</strain>
    </source>
</reference>
<dbReference type="Proteomes" id="UP001228044">
    <property type="component" value="Unassembled WGS sequence"/>
</dbReference>
<protein>
    <submittedName>
        <fullName evidence="1">HPr-rel-A system PqqD family peptide chaperone</fullName>
    </submittedName>
</protein>
<comment type="caution">
    <text evidence="1">The sequence shown here is derived from an EMBL/GenBank/DDBJ whole genome shotgun (WGS) entry which is preliminary data.</text>
</comment>